<accession>A0A918MK16</accession>
<proteinExistence type="predicted"/>
<reference evidence="1" key="2">
    <citation type="submission" date="2020-09" db="EMBL/GenBank/DDBJ databases">
        <authorList>
            <person name="Sun Q."/>
            <person name="Kim S."/>
        </authorList>
    </citation>
    <scope>NUCLEOTIDE SEQUENCE</scope>
    <source>
        <strain evidence="1">KCTC 23714</strain>
    </source>
</reference>
<dbReference type="RefSeq" id="WP_189633564.1">
    <property type="nucleotide sequence ID" value="NZ_BMYQ01000004.1"/>
</dbReference>
<organism evidence="1 2">
    <name type="scientific">Gemmobacter lanyuensis</name>
    <dbReference type="NCBI Taxonomy" id="1054497"/>
    <lineage>
        <taxon>Bacteria</taxon>
        <taxon>Pseudomonadati</taxon>
        <taxon>Pseudomonadota</taxon>
        <taxon>Alphaproteobacteria</taxon>
        <taxon>Rhodobacterales</taxon>
        <taxon>Paracoccaceae</taxon>
        <taxon>Gemmobacter</taxon>
    </lineage>
</organism>
<protein>
    <submittedName>
        <fullName evidence="1">Uncharacterized protein</fullName>
    </submittedName>
</protein>
<dbReference type="Proteomes" id="UP000628984">
    <property type="component" value="Unassembled WGS sequence"/>
</dbReference>
<name>A0A918MK16_9RHOB</name>
<reference evidence="1" key="1">
    <citation type="journal article" date="2014" name="Int. J. Syst. Evol. Microbiol.">
        <title>Complete genome sequence of Corynebacterium casei LMG S-19264T (=DSM 44701T), isolated from a smear-ripened cheese.</title>
        <authorList>
            <consortium name="US DOE Joint Genome Institute (JGI-PGF)"/>
            <person name="Walter F."/>
            <person name="Albersmeier A."/>
            <person name="Kalinowski J."/>
            <person name="Ruckert C."/>
        </authorList>
    </citation>
    <scope>NUCLEOTIDE SEQUENCE</scope>
    <source>
        <strain evidence="1">KCTC 23714</strain>
    </source>
</reference>
<evidence type="ECO:0000313" key="2">
    <source>
        <dbReference type="Proteomes" id="UP000628984"/>
    </source>
</evidence>
<comment type="caution">
    <text evidence="1">The sequence shown here is derived from an EMBL/GenBank/DDBJ whole genome shotgun (WGS) entry which is preliminary data.</text>
</comment>
<dbReference type="AlphaFoldDB" id="A0A918MK16"/>
<dbReference type="EMBL" id="BMYQ01000004">
    <property type="protein sequence ID" value="GGW30182.1"/>
    <property type="molecule type" value="Genomic_DNA"/>
</dbReference>
<sequence>MTNIHTPGGGRVVALSPGPDDLFVVTTVAGRKVSLHTVEQFGHALKLAEAAANRMSPVPVSVKVLCLTLTEAQRFGLIPADLGKDETLEGDADRRQFVIRTLWDIVRNSNQAKPRADALDMLKHLGAMT</sequence>
<evidence type="ECO:0000313" key="1">
    <source>
        <dbReference type="EMBL" id="GGW30182.1"/>
    </source>
</evidence>
<keyword evidence="2" id="KW-1185">Reference proteome</keyword>
<gene>
    <name evidence="1" type="ORF">GCM10011452_18500</name>
</gene>